<organism evidence="5 6">
    <name type="scientific">Plectosphaerella plurivora</name>
    <dbReference type="NCBI Taxonomy" id="936078"/>
    <lineage>
        <taxon>Eukaryota</taxon>
        <taxon>Fungi</taxon>
        <taxon>Dikarya</taxon>
        <taxon>Ascomycota</taxon>
        <taxon>Pezizomycotina</taxon>
        <taxon>Sordariomycetes</taxon>
        <taxon>Hypocreomycetidae</taxon>
        <taxon>Glomerellales</taxon>
        <taxon>Plectosphaerellaceae</taxon>
        <taxon>Plectosphaerella</taxon>
    </lineage>
</organism>
<proteinExistence type="predicted"/>
<dbReference type="Proteomes" id="UP000770015">
    <property type="component" value="Unassembled WGS sequence"/>
</dbReference>
<feature type="chain" id="PRO_5040461237" evidence="3">
    <location>
        <begin position="23"/>
        <end position="674"/>
    </location>
</feature>
<keyword evidence="1" id="KW-0677">Repeat</keyword>
<feature type="region of interest" description="Disordered" evidence="2">
    <location>
        <begin position="241"/>
        <end position="360"/>
    </location>
</feature>
<evidence type="ECO:0000256" key="2">
    <source>
        <dbReference type="SAM" id="MobiDB-lite"/>
    </source>
</evidence>
<feature type="compositionally biased region" description="Low complexity" evidence="2">
    <location>
        <begin position="248"/>
        <end position="276"/>
    </location>
</feature>
<protein>
    <submittedName>
        <fullName evidence="5">WSC domain-containing protein</fullName>
    </submittedName>
</protein>
<evidence type="ECO:0000259" key="4">
    <source>
        <dbReference type="PROSITE" id="PS51212"/>
    </source>
</evidence>
<reference evidence="5" key="1">
    <citation type="journal article" date="2021" name="Nat. Commun.">
        <title>Genetic determinants of endophytism in the Arabidopsis root mycobiome.</title>
        <authorList>
            <person name="Mesny F."/>
            <person name="Miyauchi S."/>
            <person name="Thiergart T."/>
            <person name="Pickel B."/>
            <person name="Atanasova L."/>
            <person name="Karlsson M."/>
            <person name="Huettel B."/>
            <person name="Barry K.W."/>
            <person name="Haridas S."/>
            <person name="Chen C."/>
            <person name="Bauer D."/>
            <person name="Andreopoulos W."/>
            <person name="Pangilinan J."/>
            <person name="LaButti K."/>
            <person name="Riley R."/>
            <person name="Lipzen A."/>
            <person name="Clum A."/>
            <person name="Drula E."/>
            <person name="Henrissat B."/>
            <person name="Kohler A."/>
            <person name="Grigoriev I.V."/>
            <person name="Martin F.M."/>
            <person name="Hacquard S."/>
        </authorList>
    </citation>
    <scope>NUCLEOTIDE SEQUENCE</scope>
    <source>
        <strain evidence="5">MPI-SDFR-AT-0117</strain>
    </source>
</reference>
<feature type="region of interest" description="Disordered" evidence="2">
    <location>
        <begin position="568"/>
        <end position="644"/>
    </location>
</feature>
<feature type="compositionally biased region" description="Low complexity" evidence="2">
    <location>
        <begin position="344"/>
        <end position="358"/>
    </location>
</feature>
<feature type="domain" description="WSC" evidence="4">
    <location>
        <begin position="145"/>
        <end position="239"/>
    </location>
</feature>
<feature type="compositionally biased region" description="Basic and acidic residues" evidence="2">
    <location>
        <begin position="292"/>
        <end position="343"/>
    </location>
</feature>
<comment type="caution">
    <text evidence="5">The sequence shown here is derived from an EMBL/GenBank/DDBJ whole genome shotgun (WGS) entry which is preliminary data.</text>
</comment>
<feature type="signal peptide" evidence="3">
    <location>
        <begin position="1"/>
        <end position="22"/>
    </location>
</feature>
<dbReference type="InterPro" id="IPR051589">
    <property type="entry name" value="Sialate-O-sulfotransferase"/>
</dbReference>
<feature type="compositionally biased region" description="Basic and acidic residues" evidence="2">
    <location>
        <begin position="572"/>
        <end position="641"/>
    </location>
</feature>
<keyword evidence="3" id="KW-0732">Signal</keyword>
<dbReference type="Pfam" id="PF01822">
    <property type="entry name" value="WSC"/>
    <property type="match status" value="2"/>
</dbReference>
<dbReference type="EMBL" id="JAGSXJ010000003">
    <property type="protein sequence ID" value="KAH6693618.1"/>
    <property type="molecule type" value="Genomic_DNA"/>
</dbReference>
<dbReference type="PROSITE" id="PS51212">
    <property type="entry name" value="WSC"/>
    <property type="match status" value="2"/>
</dbReference>
<evidence type="ECO:0000313" key="6">
    <source>
        <dbReference type="Proteomes" id="UP000770015"/>
    </source>
</evidence>
<name>A0A9P8VJ21_9PEZI</name>
<feature type="domain" description="WSC" evidence="4">
    <location>
        <begin position="42"/>
        <end position="134"/>
    </location>
</feature>
<evidence type="ECO:0000256" key="1">
    <source>
        <dbReference type="ARBA" id="ARBA00022737"/>
    </source>
</evidence>
<gene>
    <name evidence="5" type="ORF">F5X68DRAFT_247978</name>
</gene>
<evidence type="ECO:0000313" key="5">
    <source>
        <dbReference type="EMBL" id="KAH6693618.1"/>
    </source>
</evidence>
<accession>A0A9P8VJ21</accession>
<dbReference type="PANTHER" id="PTHR45964">
    <property type="entry name" value="WSCD FAMILY MEMBER CG9164"/>
    <property type="match status" value="1"/>
</dbReference>
<dbReference type="InterPro" id="IPR002889">
    <property type="entry name" value="WSC_carb-bd"/>
</dbReference>
<dbReference type="SMART" id="SM00321">
    <property type="entry name" value="WSC"/>
    <property type="match status" value="2"/>
</dbReference>
<dbReference type="PANTHER" id="PTHR45964:SF5">
    <property type="entry name" value="WSCD FAMILY MEMBER CG9164"/>
    <property type="match status" value="1"/>
</dbReference>
<dbReference type="OrthoDB" id="2019572at2759"/>
<sequence>MASFTLRALAAGALLLAQPATASNSLNTWNSEQPACPSYFTPFVYQGCYADPVQKGLIFRSTVSSDDMTVEKCNAICKGNDFKYSGLEYYGICYCGNVLHASDPDDEAKCNTPCAGNHDQKCGGDDFFSVYEDPTFPDAPFSVKDYEDQGCWTGHVDGVRTLDFLVITGDSMTPEKCLASCHEDGMPYAGLEFGRECWCGTALPSNTQSVSIGECSKVCSGDSSLLCGGSDRLSLFKAKWGSSKPCGSETNVSTTTASTTTSSKPEYSTPSTTTTWESEEQESTTWGPEPPKSSKPEPPKTTKPEPPKTTKPEPPKTTKPEPPKTTKPEPPKTTKPEPPKTTKTESTLVTTTKGSTTSDEPLVCTSVVPSHNYCCGGWCSQNLPDFDDHNSCKKARAFCHLQTAACFKYAGWPTAWECHKYKQWCNTVNSYCTSDCSSKKGSCSRHHCLGRNPPKGGPPPVTKTIPCATGTTYTATATTAPPVVPSPEGLCIQPTDEEQDYGPGNPVGGIDLPIVTCNNDREDHGKGKHFKCYSERHFDQCHSFERKELYRACSLACVEQYDQCIEGYAEGSNDKPKKRSLGDKDKDKNGKDDKKDDDDKKDRKGDDDEKKPGHGKDRDGKDRDEDDKKGGKKDDKDDKEKKLRKRRCKIQYGDCVSENRRADPSSFCLKYDQQ</sequence>
<dbReference type="AlphaFoldDB" id="A0A9P8VJ21"/>
<keyword evidence="6" id="KW-1185">Reference proteome</keyword>
<evidence type="ECO:0000256" key="3">
    <source>
        <dbReference type="SAM" id="SignalP"/>
    </source>
</evidence>